<reference evidence="4" key="1">
    <citation type="journal article" date="2019" name="Int. J. Syst. Evol. Microbiol.">
        <title>The Global Catalogue of Microorganisms (GCM) 10K type strain sequencing project: providing services to taxonomists for standard genome sequencing and annotation.</title>
        <authorList>
            <consortium name="The Broad Institute Genomics Platform"/>
            <consortium name="The Broad Institute Genome Sequencing Center for Infectious Disease"/>
            <person name="Wu L."/>
            <person name="Ma J."/>
        </authorList>
    </citation>
    <scope>NUCLEOTIDE SEQUENCE [LARGE SCALE GENOMIC DNA]</scope>
    <source>
        <strain evidence="4">NBRC 108755</strain>
    </source>
</reference>
<comment type="caution">
    <text evidence="3">The sequence shown here is derived from an EMBL/GenBank/DDBJ whole genome shotgun (WGS) entry which is preliminary data.</text>
</comment>
<proteinExistence type="predicted"/>
<gene>
    <name evidence="3" type="ORF">GCM10025869_17570</name>
</gene>
<evidence type="ECO:0000313" key="4">
    <source>
        <dbReference type="Proteomes" id="UP001157069"/>
    </source>
</evidence>
<dbReference type="EMBL" id="BSVA01000001">
    <property type="protein sequence ID" value="GMA91228.1"/>
    <property type="molecule type" value="Genomic_DNA"/>
</dbReference>
<keyword evidence="1" id="KW-0812">Transmembrane</keyword>
<feature type="chain" id="PRO_5047322450" evidence="2">
    <location>
        <begin position="32"/>
        <end position="442"/>
    </location>
</feature>
<keyword evidence="4" id="KW-1185">Reference proteome</keyword>
<sequence length="442" mass="44054">MSRNRRTLSAALVGALVVSGSVLLAAPPAAAATTHVPATAIAPDSTSYLGWHAEAGTFADAWNGLRVGAGADSYILNGLVASGAPGLTTTGTALGALITSASITGVGSVQMEVPISVGAVNPPASDSWATLYSRYSVIGASPQLTDLWISSRAITLNGANVPANAPLPLGDILAELDVAGDVKYSGYGFYAADQSPAAAVASMTFGADTTTFGRIVSPVAASSTVAVASSDIRPDETSYPGWHEGYANATPAFAVDSDGLRLGIGANSQIINGLATPLATTDPFSLLVSASVTVASGEAFLQVPVFFGPGTDFATLRPAAGAGAGTTGVALTDQWMSSRAIPATAATPAIAANTPIVLGDLLEALLAQGGSLRVLAFGVLAQATAPTVVTAIVWNGVTYSFVPTLAATGVQGLVLPASAAGAALLLGGLLLLLRRRLARRGV</sequence>
<evidence type="ECO:0000256" key="1">
    <source>
        <dbReference type="SAM" id="Phobius"/>
    </source>
</evidence>
<keyword evidence="2" id="KW-0732">Signal</keyword>
<keyword evidence="1" id="KW-1133">Transmembrane helix</keyword>
<dbReference type="Proteomes" id="UP001157069">
    <property type="component" value="Unassembled WGS sequence"/>
</dbReference>
<dbReference type="InterPro" id="IPR006311">
    <property type="entry name" value="TAT_signal"/>
</dbReference>
<evidence type="ECO:0000313" key="3">
    <source>
        <dbReference type="EMBL" id="GMA91228.1"/>
    </source>
</evidence>
<dbReference type="PROSITE" id="PS51318">
    <property type="entry name" value="TAT"/>
    <property type="match status" value="1"/>
</dbReference>
<dbReference type="RefSeq" id="WP_284299460.1">
    <property type="nucleotide sequence ID" value="NZ_BSVA01000001.1"/>
</dbReference>
<evidence type="ECO:0000256" key="2">
    <source>
        <dbReference type="SAM" id="SignalP"/>
    </source>
</evidence>
<name>A0ABQ6JSD7_9MICO</name>
<accession>A0ABQ6JSD7</accession>
<organism evidence="3 4">
    <name type="scientific">Homoserinibacter gongjuensis</name>
    <dbReference type="NCBI Taxonomy" id="1162968"/>
    <lineage>
        <taxon>Bacteria</taxon>
        <taxon>Bacillati</taxon>
        <taxon>Actinomycetota</taxon>
        <taxon>Actinomycetes</taxon>
        <taxon>Micrococcales</taxon>
        <taxon>Microbacteriaceae</taxon>
        <taxon>Homoserinibacter</taxon>
    </lineage>
</organism>
<protein>
    <submittedName>
        <fullName evidence="3">Uncharacterized protein</fullName>
    </submittedName>
</protein>
<feature type="transmembrane region" description="Helical" evidence="1">
    <location>
        <begin position="413"/>
        <end position="433"/>
    </location>
</feature>
<keyword evidence="1" id="KW-0472">Membrane</keyword>
<feature type="signal peptide" evidence="2">
    <location>
        <begin position="1"/>
        <end position="31"/>
    </location>
</feature>